<gene>
    <name evidence="9" type="primary">bepA_3</name>
    <name evidence="9" type="ORF">SPDO_10690</name>
</gene>
<dbReference type="AlphaFoldDB" id="A0A245ZMU7"/>
<reference evidence="9 10" key="1">
    <citation type="submission" date="2017-03" db="EMBL/GenBank/DDBJ databases">
        <title>Genome sequence of Sphingomonas dokdonensis DSM 21029.</title>
        <authorList>
            <person name="Poehlein A."/>
            <person name="Wuebbeler J.H."/>
            <person name="Steinbuechel A."/>
            <person name="Daniel R."/>
        </authorList>
    </citation>
    <scope>NUCLEOTIDE SEQUENCE [LARGE SCALE GENOMIC DNA]</scope>
    <source>
        <strain evidence="9 10">DSM 21029</strain>
    </source>
</reference>
<evidence type="ECO:0000259" key="8">
    <source>
        <dbReference type="Pfam" id="PF01435"/>
    </source>
</evidence>
<evidence type="ECO:0000256" key="7">
    <source>
        <dbReference type="SAM" id="SignalP"/>
    </source>
</evidence>
<dbReference type="EMBL" id="NBBI01000002">
    <property type="protein sequence ID" value="OWK31064.1"/>
    <property type="molecule type" value="Genomic_DNA"/>
</dbReference>
<evidence type="ECO:0000313" key="10">
    <source>
        <dbReference type="Proteomes" id="UP000197290"/>
    </source>
</evidence>
<sequence length="473" mass="50570">MLGPAHACPLPIVFRAAAPVTRRPLALRLVAMAALACAFTAQTAQAQSILRDAETESLLNDMTAPLITAAGLRPSDVKVVLVNDDSINAFVAGGQIVYVHSGTLQAAKTANEVQGVIAHELGHITGGHVSLSGRGFQEATGISILSMVLGLAAMAAGAGEAGAGVLAAGQQAAIGKYLAFSRQQEASTDAAGAKYLNAAGISGKGYVNFFKTMQQLEYRYGITRKVEFMLDHPVSSERVAAISETLESSPAWNKPLNQDWEERFKRVQAKLDGYLLPPAQALQKYPETMQTSYAHYARAYAYHRGGYPQKAEAEADALVASKPTDPYFLEIKGQILLEAGKPQEALGPLRAATDGSRNNPLIATTFGHALIATEDKANYDEAKRVLRTAVARDDQNPFAWYQLGTVYERTGDPARAALATAERASMTGDHRTAAVSARYALAGIPKNTPDWIRAQDIAMTSGNSLDNDKKKRK</sequence>
<dbReference type="Pfam" id="PF13432">
    <property type="entry name" value="TPR_16"/>
    <property type="match status" value="2"/>
</dbReference>
<keyword evidence="2 9" id="KW-0645">Protease</keyword>
<dbReference type="GO" id="GO:0051603">
    <property type="term" value="P:proteolysis involved in protein catabolic process"/>
    <property type="evidence" value="ECO:0007669"/>
    <property type="project" value="TreeGrafter"/>
</dbReference>
<accession>A0A245ZMU7</accession>
<keyword evidence="5" id="KW-0862">Zinc</keyword>
<evidence type="ECO:0000256" key="5">
    <source>
        <dbReference type="ARBA" id="ARBA00022833"/>
    </source>
</evidence>
<evidence type="ECO:0000256" key="2">
    <source>
        <dbReference type="ARBA" id="ARBA00022670"/>
    </source>
</evidence>
<evidence type="ECO:0000313" key="9">
    <source>
        <dbReference type="EMBL" id="OWK31064.1"/>
    </source>
</evidence>
<keyword evidence="10" id="KW-1185">Reference proteome</keyword>
<dbReference type="Gene3D" id="1.25.40.10">
    <property type="entry name" value="Tetratricopeptide repeat domain"/>
    <property type="match status" value="1"/>
</dbReference>
<dbReference type="CDD" id="cd07324">
    <property type="entry name" value="M48C_Oma1-like"/>
    <property type="match status" value="1"/>
</dbReference>
<feature type="signal peptide" evidence="7">
    <location>
        <begin position="1"/>
        <end position="46"/>
    </location>
</feature>
<dbReference type="Proteomes" id="UP000197290">
    <property type="component" value="Unassembled WGS sequence"/>
</dbReference>
<keyword evidence="3" id="KW-0479">Metal-binding</keyword>
<dbReference type="InterPro" id="IPR001915">
    <property type="entry name" value="Peptidase_M48"/>
</dbReference>
<organism evidence="9 10">
    <name type="scientific">Sphingomonas dokdonensis</name>
    <dbReference type="NCBI Taxonomy" id="344880"/>
    <lineage>
        <taxon>Bacteria</taxon>
        <taxon>Pseudomonadati</taxon>
        <taxon>Pseudomonadota</taxon>
        <taxon>Alphaproteobacteria</taxon>
        <taxon>Sphingomonadales</taxon>
        <taxon>Sphingomonadaceae</taxon>
        <taxon>Sphingomonas</taxon>
    </lineage>
</organism>
<name>A0A245ZMU7_9SPHN</name>
<feature type="chain" id="PRO_5012286551" evidence="7">
    <location>
        <begin position="47"/>
        <end position="473"/>
    </location>
</feature>
<keyword evidence="6" id="KW-0482">Metalloprotease</keyword>
<dbReference type="GO" id="GO:0016020">
    <property type="term" value="C:membrane"/>
    <property type="evidence" value="ECO:0007669"/>
    <property type="project" value="TreeGrafter"/>
</dbReference>
<comment type="caution">
    <text evidence="9">The sequence shown here is derived from an EMBL/GenBank/DDBJ whole genome shotgun (WGS) entry which is preliminary data.</text>
</comment>
<comment type="cofactor">
    <cofactor evidence="1">
        <name>Zn(2+)</name>
        <dbReference type="ChEBI" id="CHEBI:29105"/>
    </cofactor>
</comment>
<dbReference type="GO" id="GO:0004222">
    <property type="term" value="F:metalloendopeptidase activity"/>
    <property type="evidence" value="ECO:0007669"/>
    <property type="project" value="InterPro"/>
</dbReference>
<evidence type="ECO:0000256" key="3">
    <source>
        <dbReference type="ARBA" id="ARBA00022723"/>
    </source>
</evidence>
<feature type="domain" description="Peptidase M48" evidence="8">
    <location>
        <begin position="59"/>
        <end position="245"/>
    </location>
</feature>
<dbReference type="InterPro" id="IPR011990">
    <property type="entry name" value="TPR-like_helical_dom_sf"/>
</dbReference>
<evidence type="ECO:0000256" key="1">
    <source>
        <dbReference type="ARBA" id="ARBA00001947"/>
    </source>
</evidence>
<dbReference type="PANTHER" id="PTHR22726:SF1">
    <property type="entry name" value="METALLOENDOPEPTIDASE OMA1, MITOCHONDRIAL"/>
    <property type="match status" value="1"/>
</dbReference>
<dbReference type="PANTHER" id="PTHR22726">
    <property type="entry name" value="METALLOENDOPEPTIDASE OMA1"/>
    <property type="match status" value="1"/>
</dbReference>
<evidence type="ECO:0000256" key="6">
    <source>
        <dbReference type="ARBA" id="ARBA00023049"/>
    </source>
</evidence>
<dbReference type="SUPFAM" id="SSF48452">
    <property type="entry name" value="TPR-like"/>
    <property type="match status" value="1"/>
</dbReference>
<dbReference type="EC" id="3.4.-.-" evidence="9"/>
<protein>
    <submittedName>
        <fullName evidence="9">Beta-barrel assembly-enhancing protease</fullName>
        <ecNumber evidence="9">3.4.-.-</ecNumber>
    </submittedName>
</protein>
<dbReference type="Gene3D" id="3.30.2010.10">
    <property type="entry name" value="Metalloproteases ('zincins'), catalytic domain"/>
    <property type="match status" value="1"/>
</dbReference>
<keyword evidence="4 9" id="KW-0378">Hydrolase</keyword>
<evidence type="ECO:0000256" key="4">
    <source>
        <dbReference type="ARBA" id="ARBA00022801"/>
    </source>
</evidence>
<dbReference type="GO" id="GO:0046872">
    <property type="term" value="F:metal ion binding"/>
    <property type="evidence" value="ECO:0007669"/>
    <property type="project" value="UniProtKB-KW"/>
</dbReference>
<dbReference type="InterPro" id="IPR051156">
    <property type="entry name" value="Mito/Outer_Membr_Metalloprot"/>
</dbReference>
<dbReference type="Pfam" id="PF01435">
    <property type="entry name" value="Peptidase_M48"/>
    <property type="match status" value="1"/>
</dbReference>
<proteinExistence type="predicted"/>
<keyword evidence="7" id="KW-0732">Signal</keyword>